<dbReference type="InterPro" id="IPR037185">
    <property type="entry name" value="EmrE-like"/>
</dbReference>
<dbReference type="Proteomes" id="UP000287176">
    <property type="component" value="Unassembled WGS sequence"/>
</dbReference>
<comment type="subcellular location">
    <subcellularLocation>
        <location evidence="1">Membrane</location>
        <topology evidence="1">Multi-pass membrane protein</topology>
    </subcellularLocation>
</comment>
<dbReference type="PANTHER" id="PTHR32322:SF2">
    <property type="entry name" value="EAMA DOMAIN-CONTAINING PROTEIN"/>
    <property type="match status" value="1"/>
</dbReference>
<feature type="transmembrane region" description="Helical" evidence="6">
    <location>
        <begin position="232"/>
        <end position="251"/>
    </location>
</feature>
<evidence type="ECO:0000313" key="9">
    <source>
        <dbReference type="Proteomes" id="UP000287176"/>
    </source>
</evidence>
<feature type="transmembrane region" description="Helical" evidence="6">
    <location>
        <begin position="137"/>
        <end position="156"/>
    </location>
</feature>
<feature type="transmembrane region" description="Helical" evidence="6">
    <location>
        <begin position="168"/>
        <end position="189"/>
    </location>
</feature>
<proteinExistence type="inferred from homology"/>
<comment type="similarity">
    <text evidence="2">Belongs to the EamA transporter family.</text>
</comment>
<feature type="transmembrane region" description="Helical" evidence="6">
    <location>
        <begin position="107"/>
        <end position="125"/>
    </location>
</feature>
<dbReference type="InterPro" id="IPR000620">
    <property type="entry name" value="EamA_dom"/>
</dbReference>
<evidence type="ECO:0000259" key="7">
    <source>
        <dbReference type="Pfam" id="PF00892"/>
    </source>
</evidence>
<organism evidence="8 9">
    <name type="scientific">SAR324 cluster bacterium</name>
    <dbReference type="NCBI Taxonomy" id="2024889"/>
    <lineage>
        <taxon>Bacteria</taxon>
        <taxon>Deltaproteobacteria</taxon>
        <taxon>SAR324 cluster</taxon>
    </lineage>
</organism>
<evidence type="ECO:0000313" key="8">
    <source>
        <dbReference type="EMBL" id="RTZ83289.1"/>
    </source>
</evidence>
<reference evidence="8 9" key="1">
    <citation type="submission" date="2018-06" db="EMBL/GenBank/DDBJ databases">
        <title>Combined omics and stable isotope probing to characterize newly discovered Mariana Back-Arc vent microbial communities.</title>
        <authorList>
            <person name="Trembath-Reichert E."/>
            <person name="Huber J.A."/>
        </authorList>
    </citation>
    <scope>NUCLEOTIDE SEQUENCE [LARGE SCALE GENOMIC DNA]</scope>
    <source>
        <strain evidence="8">MAG 24</strain>
    </source>
</reference>
<dbReference type="GO" id="GO:0016020">
    <property type="term" value="C:membrane"/>
    <property type="evidence" value="ECO:0007669"/>
    <property type="project" value="UniProtKB-SubCell"/>
</dbReference>
<protein>
    <submittedName>
        <fullName evidence="8">EamA family transporter</fullName>
    </submittedName>
</protein>
<evidence type="ECO:0000256" key="4">
    <source>
        <dbReference type="ARBA" id="ARBA00022989"/>
    </source>
</evidence>
<feature type="domain" description="EamA" evidence="7">
    <location>
        <begin position="23"/>
        <end position="154"/>
    </location>
</feature>
<keyword evidence="5 6" id="KW-0472">Membrane</keyword>
<name>A0A432GHB9_9DELT</name>
<evidence type="ECO:0000256" key="2">
    <source>
        <dbReference type="ARBA" id="ARBA00007362"/>
    </source>
</evidence>
<keyword evidence="3 6" id="KW-0812">Transmembrane</keyword>
<keyword evidence="4 6" id="KW-1133">Transmembrane helix</keyword>
<dbReference type="SUPFAM" id="SSF103481">
    <property type="entry name" value="Multidrug resistance efflux transporter EmrE"/>
    <property type="match status" value="2"/>
</dbReference>
<dbReference type="AlphaFoldDB" id="A0A432GHB9"/>
<comment type="caution">
    <text evidence="8">The sequence shown here is derived from an EMBL/GenBank/DDBJ whole genome shotgun (WGS) entry which is preliminary data.</text>
</comment>
<evidence type="ECO:0000256" key="5">
    <source>
        <dbReference type="ARBA" id="ARBA00023136"/>
    </source>
</evidence>
<feature type="transmembrane region" description="Helical" evidence="6">
    <location>
        <begin position="201"/>
        <end position="220"/>
    </location>
</feature>
<feature type="transmembrane region" description="Helical" evidence="6">
    <location>
        <begin position="263"/>
        <end position="281"/>
    </location>
</feature>
<dbReference type="Pfam" id="PF00892">
    <property type="entry name" value="EamA"/>
    <property type="match status" value="2"/>
</dbReference>
<feature type="transmembrane region" description="Helical" evidence="6">
    <location>
        <begin position="287"/>
        <end position="305"/>
    </location>
</feature>
<dbReference type="PANTHER" id="PTHR32322">
    <property type="entry name" value="INNER MEMBRANE TRANSPORTER"/>
    <property type="match status" value="1"/>
</dbReference>
<evidence type="ECO:0000256" key="3">
    <source>
        <dbReference type="ARBA" id="ARBA00022692"/>
    </source>
</evidence>
<dbReference type="EMBL" id="QNZI01000220">
    <property type="protein sequence ID" value="RTZ83289.1"/>
    <property type="molecule type" value="Genomic_DNA"/>
</dbReference>
<feature type="transmembrane region" description="Helical" evidence="6">
    <location>
        <begin position="82"/>
        <end position="101"/>
    </location>
</feature>
<accession>A0A432GHB9</accession>
<gene>
    <name evidence="8" type="ORF">DSY94_08635</name>
</gene>
<evidence type="ECO:0000256" key="6">
    <source>
        <dbReference type="SAM" id="Phobius"/>
    </source>
</evidence>
<feature type="domain" description="EamA" evidence="7">
    <location>
        <begin position="169"/>
        <end position="305"/>
    </location>
</feature>
<dbReference type="InterPro" id="IPR050638">
    <property type="entry name" value="AA-Vitamin_Transporters"/>
</dbReference>
<feature type="transmembrane region" description="Helical" evidence="6">
    <location>
        <begin position="52"/>
        <end position="70"/>
    </location>
</feature>
<sequence>MTTGTGASGGTGYSVLSGSAQNVLLYVVTILIWGSSWLAIKFQLGVVDPMVSVAYRFLLASGISWIYCRYSGLQLSFRLRDHGFMFLQGVSLFALNYWLFYISELTLTSGLAAVIFSTIVVMNMLNGAIFLKNRLELRVVIGAVFGLSGIILVFWAEVSDFETGSENLFAATLAVLATFLASLGNIASARNQREGIPVIQSNTYGMTYGALLMLVLAWSTGREFNFEFTVSYVSSLVFLSVFASIIAFWSYLTLLGRVGVERAAYATLIFPLVALGISTIFEGYQWSAYAVIGIVLILGGNLLILKRSI</sequence>
<feature type="transmembrane region" description="Helical" evidence="6">
    <location>
        <begin position="23"/>
        <end position="40"/>
    </location>
</feature>
<evidence type="ECO:0000256" key="1">
    <source>
        <dbReference type="ARBA" id="ARBA00004141"/>
    </source>
</evidence>